<feature type="compositionally biased region" description="Polar residues" evidence="1">
    <location>
        <begin position="493"/>
        <end position="502"/>
    </location>
</feature>
<feature type="compositionally biased region" description="Polar residues" evidence="1">
    <location>
        <begin position="316"/>
        <end position="337"/>
    </location>
</feature>
<feature type="compositionally biased region" description="Low complexity" evidence="1">
    <location>
        <begin position="67"/>
        <end position="79"/>
    </location>
</feature>
<evidence type="ECO:0000313" key="3">
    <source>
        <dbReference type="Proteomes" id="UP000646827"/>
    </source>
</evidence>
<gene>
    <name evidence="2" type="ORF">INT45_003138</name>
</gene>
<proteinExistence type="predicted"/>
<organism evidence="2 3">
    <name type="scientific">Circinella minor</name>
    <dbReference type="NCBI Taxonomy" id="1195481"/>
    <lineage>
        <taxon>Eukaryota</taxon>
        <taxon>Fungi</taxon>
        <taxon>Fungi incertae sedis</taxon>
        <taxon>Mucoromycota</taxon>
        <taxon>Mucoromycotina</taxon>
        <taxon>Mucoromycetes</taxon>
        <taxon>Mucorales</taxon>
        <taxon>Lichtheimiaceae</taxon>
        <taxon>Circinella</taxon>
    </lineage>
</organism>
<feature type="compositionally biased region" description="Low complexity" evidence="1">
    <location>
        <begin position="270"/>
        <end position="282"/>
    </location>
</feature>
<dbReference type="EMBL" id="JAEPRB010000185">
    <property type="protein sequence ID" value="KAG2219316.1"/>
    <property type="molecule type" value="Genomic_DNA"/>
</dbReference>
<dbReference type="PANTHER" id="PTHR38698">
    <property type="entry name" value="EXPRESSED PROTEIN"/>
    <property type="match status" value="1"/>
</dbReference>
<dbReference type="PANTHER" id="PTHR38698:SF1">
    <property type="entry name" value="FUNGAL PROTEIN"/>
    <property type="match status" value="1"/>
</dbReference>
<feature type="compositionally biased region" description="Acidic residues" evidence="1">
    <location>
        <begin position="52"/>
        <end position="62"/>
    </location>
</feature>
<feature type="compositionally biased region" description="Basic and acidic residues" evidence="1">
    <location>
        <begin position="25"/>
        <end position="37"/>
    </location>
</feature>
<feature type="compositionally biased region" description="Acidic residues" evidence="1">
    <location>
        <begin position="90"/>
        <end position="114"/>
    </location>
</feature>
<feature type="compositionally biased region" description="Polar residues" evidence="1">
    <location>
        <begin position="1"/>
        <end position="24"/>
    </location>
</feature>
<keyword evidence="3" id="KW-1185">Reference proteome</keyword>
<feature type="region of interest" description="Disordered" evidence="1">
    <location>
        <begin position="1"/>
        <end position="114"/>
    </location>
</feature>
<dbReference type="OrthoDB" id="5378975at2759"/>
<accession>A0A8H7S0L5</accession>
<feature type="region of interest" description="Disordered" evidence="1">
    <location>
        <begin position="269"/>
        <end position="295"/>
    </location>
</feature>
<reference evidence="2 3" key="1">
    <citation type="submission" date="2020-12" db="EMBL/GenBank/DDBJ databases">
        <title>Metabolic potential, ecology and presence of endohyphal bacteria is reflected in genomic diversity of Mucoromycotina.</title>
        <authorList>
            <person name="Muszewska A."/>
            <person name="Okrasinska A."/>
            <person name="Steczkiewicz K."/>
            <person name="Drgas O."/>
            <person name="Orlowska M."/>
            <person name="Perlinska-Lenart U."/>
            <person name="Aleksandrzak-Piekarczyk T."/>
            <person name="Szatraj K."/>
            <person name="Zielenkiewicz U."/>
            <person name="Pilsyk S."/>
            <person name="Malc E."/>
            <person name="Mieczkowski P."/>
            <person name="Kruszewska J.S."/>
            <person name="Biernat P."/>
            <person name="Pawlowska J."/>
        </authorList>
    </citation>
    <scope>NUCLEOTIDE SEQUENCE [LARGE SCALE GENOMIC DNA]</scope>
    <source>
        <strain evidence="2 3">CBS 142.35</strain>
    </source>
</reference>
<protein>
    <submittedName>
        <fullName evidence="2">Uncharacterized protein</fullName>
    </submittedName>
</protein>
<dbReference type="Proteomes" id="UP000646827">
    <property type="component" value="Unassembled WGS sequence"/>
</dbReference>
<dbReference type="Pfam" id="PF17104">
    <property type="entry name" value="YBL010C_LAA2"/>
    <property type="match status" value="1"/>
</dbReference>
<sequence>MSNAELNSTANDDTIHDQTNNNIDISEKTHDNNNNHSEDDETKIIAVKKEWSEEEEEEEEEEYRGNSSSTTTVTTAATSNGGHDEKQNQSEDDQDEFGEFDEDFATPIDADDDDFGDFGDFNDFQETTTDLKLSNDDDFDDFNTAINNNISADPPPPTEAEEYVKALEAATQPASEYVQEFFQRLWTKDVLPSNEPMVSSPDPIENKPISDGGILCTQCSYDLWDKLSRDSVFYNPITGAIGQFQWTRSESNRGYLNALGVTINYEEKLSPGSSPNSPLGGNKRPQSNYIDTKSARSVGGVTVMGPASAAIAEDGSLSSDSKRNSSPNHHGRSNSLSGIGISTGRDGTDKKQIVEQEPELDIDIAKAYCELTEETIRIFPDEKLKSMVVELTRLQRQASEYLGYLLDQREQLMMDAETYNDLISCIVGHAQRLREQNVSKDASPAMVSKKKKAGGGLNMLRRKQNSASQAAFSTSMGGGVVGVKQGGNNPAITTSTAPNGVNGQKKPIVTGTAEGRRSM</sequence>
<comment type="caution">
    <text evidence="2">The sequence shown here is derived from an EMBL/GenBank/DDBJ whole genome shotgun (WGS) entry which is preliminary data.</text>
</comment>
<feature type="region of interest" description="Disordered" evidence="1">
    <location>
        <begin position="493"/>
        <end position="519"/>
    </location>
</feature>
<evidence type="ECO:0000313" key="2">
    <source>
        <dbReference type="EMBL" id="KAG2219316.1"/>
    </source>
</evidence>
<dbReference type="AlphaFoldDB" id="A0A8H7S0L5"/>
<name>A0A8H7S0L5_9FUNG</name>
<dbReference type="InterPro" id="IPR031355">
    <property type="entry name" value="YBL010C/LAA2-like"/>
</dbReference>
<evidence type="ECO:0000256" key="1">
    <source>
        <dbReference type="SAM" id="MobiDB-lite"/>
    </source>
</evidence>
<feature type="region of interest" description="Disordered" evidence="1">
    <location>
        <begin position="312"/>
        <end position="352"/>
    </location>
</feature>